<evidence type="ECO:0000313" key="8">
    <source>
        <dbReference type="Proteomes" id="UP000199111"/>
    </source>
</evidence>
<dbReference type="PANTHER" id="PTHR34183">
    <property type="entry name" value="ENDOLYTIC PEPTIDOGLYCAN TRANSGLYCOSYLASE RLPA"/>
    <property type="match status" value="1"/>
</dbReference>
<reference evidence="8" key="1">
    <citation type="submission" date="2016-10" db="EMBL/GenBank/DDBJ databases">
        <authorList>
            <person name="Varghese N."/>
            <person name="Submissions S."/>
        </authorList>
    </citation>
    <scope>NUCLEOTIDE SEQUENCE [LARGE SCALE GENOMIC DNA]</scope>
    <source>
        <strain evidence="8">CGMCC 4.2126</strain>
    </source>
</reference>
<keyword evidence="3" id="KW-0732">Signal</keyword>
<evidence type="ECO:0000256" key="3">
    <source>
        <dbReference type="HAMAP-Rule" id="MF_02071"/>
    </source>
</evidence>
<evidence type="ECO:0000256" key="4">
    <source>
        <dbReference type="RuleBase" id="RU003495"/>
    </source>
</evidence>
<dbReference type="RefSeq" id="WP_245789731.1">
    <property type="nucleotide sequence ID" value="NZ_FOQY01000021.1"/>
</dbReference>
<dbReference type="GeneID" id="96304339"/>
<keyword evidence="8" id="KW-1185">Reference proteome</keyword>
<protein>
    <recommendedName>
        <fullName evidence="3">Probable endolytic peptidoglycan transglycosylase RlpA</fullName>
        <ecNumber evidence="3">4.2.2.-</ecNumber>
    </recommendedName>
</protein>
<dbReference type="Gene3D" id="2.40.40.10">
    <property type="entry name" value="RlpA-like domain"/>
    <property type="match status" value="1"/>
</dbReference>
<dbReference type="AlphaFoldDB" id="A0A1I3YB94"/>
<dbReference type="GO" id="GO:0000270">
    <property type="term" value="P:peptidoglycan metabolic process"/>
    <property type="evidence" value="ECO:0007669"/>
    <property type="project" value="UniProtKB-UniRule"/>
</dbReference>
<feature type="compositionally biased region" description="Low complexity" evidence="5">
    <location>
        <begin position="76"/>
        <end position="96"/>
    </location>
</feature>
<feature type="domain" description="RlpA-like protein double-psi beta-barrel" evidence="6">
    <location>
        <begin position="168"/>
        <end position="251"/>
    </location>
</feature>
<feature type="region of interest" description="Disordered" evidence="5">
    <location>
        <begin position="37"/>
        <end position="157"/>
    </location>
</feature>
<sequence length="256" mass="25421" precursor="true">MSRRRLTVLAAGVTVVAAASTTAWAISGGDASQTAASAGLAGVRQSGDPTPGAVPGPSASQKPATGNAEATANEIATPSTGPSATPGATAGPSTAAENGTPKTESTPRDAATPKAKSTPRDAATPKTGSTSRDSSAAKAESAAKSEKAGTPKTVSKPKVRVISTGTCGASFYDEGQMTASGERFNPRAMTAAHKSLAMGSRVRVTNPANGESVTVRINDRGPYVGGRCLDLSRAAFSAIGNTGAGVMRVKYEVLGT</sequence>
<feature type="signal peptide" evidence="3">
    <location>
        <begin position="1"/>
        <end position="25"/>
    </location>
</feature>
<evidence type="ECO:0000256" key="5">
    <source>
        <dbReference type="SAM" id="MobiDB-lite"/>
    </source>
</evidence>
<evidence type="ECO:0000313" key="7">
    <source>
        <dbReference type="EMBL" id="SFK28541.1"/>
    </source>
</evidence>
<evidence type="ECO:0000256" key="2">
    <source>
        <dbReference type="ARBA" id="ARBA00023316"/>
    </source>
</evidence>
<dbReference type="InterPro" id="IPR009009">
    <property type="entry name" value="RlpA-like_DPBB"/>
</dbReference>
<dbReference type="InterPro" id="IPR034718">
    <property type="entry name" value="RlpA"/>
</dbReference>
<comment type="similarity">
    <text evidence="3 4">Belongs to the RlpA family.</text>
</comment>
<dbReference type="CDD" id="cd22268">
    <property type="entry name" value="DPBB_RlpA-like"/>
    <property type="match status" value="1"/>
</dbReference>
<dbReference type="NCBIfam" id="TIGR00413">
    <property type="entry name" value="rlpA"/>
    <property type="match status" value="1"/>
</dbReference>
<organism evidence="7 8">
    <name type="scientific">Streptosporangium canum</name>
    <dbReference type="NCBI Taxonomy" id="324952"/>
    <lineage>
        <taxon>Bacteria</taxon>
        <taxon>Bacillati</taxon>
        <taxon>Actinomycetota</taxon>
        <taxon>Actinomycetes</taxon>
        <taxon>Streptosporangiales</taxon>
        <taxon>Streptosporangiaceae</taxon>
        <taxon>Streptosporangium</taxon>
    </lineage>
</organism>
<evidence type="ECO:0000259" key="6">
    <source>
        <dbReference type="Pfam" id="PF03330"/>
    </source>
</evidence>
<keyword evidence="7" id="KW-0449">Lipoprotein</keyword>
<dbReference type="EMBL" id="FOQY01000021">
    <property type="protein sequence ID" value="SFK28541.1"/>
    <property type="molecule type" value="Genomic_DNA"/>
</dbReference>
<keyword evidence="2 3" id="KW-0961">Cell wall biogenesis/degradation</keyword>
<accession>A0A1I3YB94</accession>
<dbReference type="EC" id="4.2.2.-" evidence="3"/>
<feature type="compositionally biased region" description="Polar residues" evidence="5">
    <location>
        <begin position="58"/>
        <end position="70"/>
    </location>
</feature>
<dbReference type="HAMAP" id="MF_02071">
    <property type="entry name" value="RlpA"/>
    <property type="match status" value="1"/>
</dbReference>
<dbReference type="Proteomes" id="UP000199111">
    <property type="component" value="Unassembled WGS sequence"/>
</dbReference>
<gene>
    <name evidence="3" type="primary">rlpA</name>
    <name evidence="7" type="ORF">SAMN05216275_121102</name>
</gene>
<dbReference type="InterPro" id="IPR036908">
    <property type="entry name" value="RlpA-like_sf"/>
</dbReference>
<dbReference type="Pfam" id="PF03330">
    <property type="entry name" value="DPBB_1"/>
    <property type="match status" value="1"/>
</dbReference>
<comment type="function">
    <text evidence="3">Lytic transglycosylase with a strong preference for naked glycan strands that lack stem peptides.</text>
</comment>
<feature type="chain" id="PRO_5011804124" description="Probable endolytic peptidoglycan transglycosylase RlpA" evidence="3">
    <location>
        <begin position="26"/>
        <end position="256"/>
    </location>
</feature>
<dbReference type="InterPro" id="IPR012997">
    <property type="entry name" value="RplA"/>
</dbReference>
<dbReference type="PANTHER" id="PTHR34183:SF8">
    <property type="entry name" value="ENDOLYTIC PEPTIDOGLYCAN TRANSGLYCOSYLASE RLPA-RELATED"/>
    <property type="match status" value="1"/>
</dbReference>
<proteinExistence type="inferred from homology"/>
<dbReference type="GO" id="GO:0008932">
    <property type="term" value="F:lytic endotransglycosylase activity"/>
    <property type="evidence" value="ECO:0007669"/>
    <property type="project" value="UniProtKB-UniRule"/>
</dbReference>
<name>A0A1I3YB94_9ACTN</name>
<evidence type="ECO:0000256" key="1">
    <source>
        <dbReference type="ARBA" id="ARBA00023239"/>
    </source>
</evidence>
<dbReference type="GO" id="GO:0071555">
    <property type="term" value="P:cell wall organization"/>
    <property type="evidence" value="ECO:0007669"/>
    <property type="project" value="UniProtKB-KW"/>
</dbReference>
<keyword evidence="1 3" id="KW-0456">Lyase</keyword>
<dbReference type="SUPFAM" id="SSF50685">
    <property type="entry name" value="Barwin-like endoglucanases"/>
    <property type="match status" value="1"/>
</dbReference>